<evidence type="ECO:0000313" key="2">
    <source>
        <dbReference type="EMBL" id="MEQ2173676.1"/>
    </source>
</evidence>
<reference evidence="2 3" key="1">
    <citation type="submission" date="2021-06" db="EMBL/GenBank/DDBJ databases">
        <authorList>
            <person name="Palmer J.M."/>
        </authorList>
    </citation>
    <scope>NUCLEOTIDE SEQUENCE [LARGE SCALE GENOMIC DNA]</scope>
    <source>
        <strain evidence="2 3">GA_2019</strain>
        <tissue evidence="2">Muscle</tissue>
    </source>
</reference>
<evidence type="ECO:0000256" key="1">
    <source>
        <dbReference type="SAM" id="MobiDB-lite"/>
    </source>
</evidence>
<comment type="caution">
    <text evidence="2">The sequence shown here is derived from an EMBL/GenBank/DDBJ whole genome shotgun (WGS) entry which is preliminary data.</text>
</comment>
<gene>
    <name evidence="2" type="ORF">GOODEAATRI_034585</name>
</gene>
<proteinExistence type="predicted"/>
<evidence type="ECO:0000313" key="3">
    <source>
        <dbReference type="Proteomes" id="UP001476798"/>
    </source>
</evidence>
<dbReference type="Proteomes" id="UP001476798">
    <property type="component" value="Unassembled WGS sequence"/>
</dbReference>
<dbReference type="EMBL" id="JAHRIO010049395">
    <property type="protein sequence ID" value="MEQ2173676.1"/>
    <property type="molecule type" value="Genomic_DNA"/>
</dbReference>
<feature type="region of interest" description="Disordered" evidence="1">
    <location>
        <begin position="45"/>
        <end position="72"/>
    </location>
</feature>
<protein>
    <submittedName>
        <fullName evidence="2">Uncharacterized protein</fullName>
    </submittedName>
</protein>
<accession>A0ABV0NQI9</accession>
<keyword evidence="3" id="KW-1185">Reference proteome</keyword>
<name>A0ABV0NQI9_9TELE</name>
<sequence length="215" mass="24416">MKMYQPPSPDLYSPSLLFMAESIDTNVLPEDMKVVVEDVVATSYSPSTEAPTQTLEPMQDPQPSAEDESNQGDKIDGWFSTTLINTVKTAILHLFNITSLNYLRETCYGCITNHLSQRQHQCLEVLGEDYYQVNFQRIVRRLVTPKLVPAIQNLLILRRIQADDFRVKTIAETVLYELKSVQGIHSAIAHVYDRIVEEKHLKQLNSVSECCGLTN</sequence>
<feature type="compositionally biased region" description="Polar residues" evidence="1">
    <location>
        <begin position="45"/>
        <end position="56"/>
    </location>
</feature>
<organism evidence="2 3">
    <name type="scientific">Goodea atripinnis</name>
    <dbReference type="NCBI Taxonomy" id="208336"/>
    <lineage>
        <taxon>Eukaryota</taxon>
        <taxon>Metazoa</taxon>
        <taxon>Chordata</taxon>
        <taxon>Craniata</taxon>
        <taxon>Vertebrata</taxon>
        <taxon>Euteleostomi</taxon>
        <taxon>Actinopterygii</taxon>
        <taxon>Neopterygii</taxon>
        <taxon>Teleostei</taxon>
        <taxon>Neoteleostei</taxon>
        <taxon>Acanthomorphata</taxon>
        <taxon>Ovalentaria</taxon>
        <taxon>Atherinomorphae</taxon>
        <taxon>Cyprinodontiformes</taxon>
        <taxon>Goodeidae</taxon>
        <taxon>Goodea</taxon>
    </lineage>
</organism>